<evidence type="ECO:0000256" key="1">
    <source>
        <dbReference type="SAM" id="Phobius"/>
    </source>
</evidence>
<dbReference type="AlphaFoldDB" id="A0A517WAL7"/>
<name>A0A517WAL7_9PLAN</name>
<sequence>MMIDFAKMMIDLEEKYKRFVGYGLLVLLTIEITIFGCFFKYVCEDLTTVIYFVRIGYYALLGLNLLFGLLLCYLEEAPGDVLEKRSILENSIATFIFIGVNVAGAVCFELITPG</sequence>
<accession>A0A517WAL7</accession>
<keyword evidence="1" id="KW-0472">Membrane</keyword>
<feature type="transmembrane region" description="Helical" evidence="1">
    <location>
        <begin position="48"/>
        <end position="71"/>
    </location>
</feature>
<gene>
    <name evidence="2" type="ORF">V6x_20070</name>
</gene>
<reference evidence="2 3" key="1">
    <citation type="submission" date="2019-02" db="EMBL/GenBank/DDBJ databases">
        <title>Deep-cultivation of Planctomycetes and their phenomic and genomic characterization uncovers novel biology.</title>
        <authorList>
            <person name="Wiegand S."/>
            <person name="Jogler M."/>
            <person name="Boedeker C."/>
            <person name="Pinto D."/>
            <person name="Vollmers J."/>
            <person name="Rivas-Marin E."/>
            <person name="Kohn T."/>
            <person name="Peeters S.H."/>
            <person name="Heuer A."/>
            <person name="Rast P."/>
            <person name="Oberbeckmann S."/>
            <person name="Bunk B."/>
            <person name="Jeske O."/>
            <person name="Meyerdierks A."/>
            <person name="Storesund J.E."/>
            <person name="Kallscheuer N."/>
            <person name="Luecker S."/>
            <person name="Lage O.M."/>
            <person name="Pohl T."/>
            <person name="Merkel B.J."/>
            <person name="Hornburger P."/>
            <person name="Mueller R.-W."/>
            <person name="Bruemmer F."/>
            <person name="Labrenz M."/>
            <person name="Spormann A.M."/>
            <person name="Op den Camp H."/>
            <person name="Overmann J."/>
            <person name="Amann R."/>
            <person name="Jetten M.S.M."/>
            <person name="Mascher T."/>
            <person name="Medema M.H."/>
            <person name="Devos D.P."/>
            <person name="Kaster A.-K."/>
            <person name="Ovreas L."/>
            <person name="Rohde M."/>
            <person name="Galperin M.Y."/>
            <person name="Jogler C."/>
        </authorList>
    </citation>
    <scope>NUCLEOTIDE SEQUENCE [LARGE SCALE GENOMIC DNA]</scope>
    <source>
        <strain evidence="2 3">V6</strain>
    </source>
</reference>
<keyword evidence="1" id="KW-1133">Transmembrane helix</keyword>
<proteinExistence type="predicted"/>
<dbReference type="Proteomes" id="UP000320722">
    <property type="component" value="Chromosome"/>
</dbReference>
<protein>
    <submittedName>
        <fullName evidence="2">Uncharacterized protein</fullName>
    </submittedName>
</protein>
<organism evidence="2 3">
    <name type="scientific">Gimesia chilikensis</name>
    <dbReference type="NCBI Taxonomy" id="2605989"/>
    <lineage>
        <taxon>Bacteria</taxon>
        <taxon>Pseudomonadati</taxon>
        <taxon>Planctomycetota</taxon>
        <taxon>Planctomycetia</taxon>
        <taxon>Planctomycetales</taxon>
        <taxon>Planctomycetaceae</taxon>
        <taxon>Gimesia</taxon>
    </lineage>
</organism>
<evidence type="ECO:0000313" key="3">
    <source>
        <dbReference type="Proteomes" id="UP000320722"/>
    </source>
</evidence>
<evidence type="ECO:0000313" key="2">
    <source>
        <dbReference type="EMBL" id="QDU02305.1"/>
    </source>
</evidence>
<feature type="transmembrane region" description="Helical" evidence="1">
    <location>
        <begin position="20"/>
        <end position="42"/>
    </location>
</feature>
<dbReference type="RefSeq" id="WP_145039003.1">
    <property type="nucleotide sequence ID" value="NZ_CP036347.1"/>
</dbReference>
<keyword evidence="1" id="KW-0812">Transmembrane</keyword>
<dbReference type="EMBL" id="CP036347">
    <property type="protein sequence ID" value="QDU02305.1"/>
    <property type="molecule type" value="Genomic_DNA"/>
</dbReference>
<feature type="transmembrane region" description="Helical" evidence="1">
    <location>
        <begin position="92"/>
        <end position="111"/>
    </location>
</feature>